<evidence type="ECO:0000313" key="2">
    <source>
        <dbReference type="EMBL" id="SCZ64845.1"/>
    </source>
</evidence>
<evidence type="ECO:0000313" key="3">
    <source>
        <dbReference type="Proteomes" id="UP000183223"/>
    </source>
</evidence>
<dbReference type="Proteomes" id="UP000183223">
    <property type="component" value="Unassembled WGS sequence"/>
</dbReference>
<keyword evidence="1" id="KW-0812">Transmembrane</keyword>
<gene>
    <name evidence="2" type="ORF">SAMN02982990_02274</name>
</gene>
<proteinExistence type="predicted"/>
<organism evidence="2 3">
    <name type="scientific">Photorhabdus luminescens</name>
    <name type="common">Xenorhabdus luminescens</name>
    <dbReference type="NCBI Taxonomy" id="29488"/>
    <lineage>
        <taxon>Bacteria</taxon>
        <taxon>Pseudomonadati</taxon>
        <taxon>Pseudomonadota</taxon>
        <taxon>Gammaproteobacteria</taxon>
        <taxon>Enterobacterales</taxon>
        <taxon>Morganellaceae</taxon>
        <taxon>Photorhabdus</taxon>
    </lineage>
</organism>
<dbReference type="GeneID" id="45657683"/>
<sequence>MDNMSEFISACRKFKQSIIVLEKNNLNVRYIGDDVDLSKLVDITSNIQLLINKQGHELNTLLSDFPKYINFISADVDAVVNSIKNEINKASPNISEIRDFIVQLMGFLESKDIYLKKCLNDKYRVRDKAKIVRDDTKEYVKDSLRIYNSLKEISNRENRDRLREIRDLMAEKDNLFIKIFNKLLNNQEEKPFSIEVVIQKMNLNTKKFSEEEADGLDSGVIVGIIGIILTIIVPIVYSEAKAYLVALEKIADREKELVYYNSSLVTAYRVNNSTKDLSDACEGINYNYNTVINKLLSDNNNLVTSVNQMKIDFGGNDWSNYVNVYKSKLDGFKGKYTNFLGILYQIVNSQQKEK</sequence>
<keyword evidence="3" id="KW-1185">Reference proteome</keyword>
<dbReference type="EMBL" id="FMWJ01000009">
    <property type="protein sequence ID" value="SCZ64845.1"/>
    <property type="molecule type" value="Genomic_DNA"/>
</dbReference>
<accession>A0A1G5QSL6</accession>
<feature type="transmembrane region" description="Helical" evidence="1">
    <location>
        <begin position="216"/>
        <end position="237"/>
    </location>
</feature>
<dbReference type="AlphaFoldDB" id="A0A1G5QSL6"/>
<evidence type="ECO:0000256" key="1">
    <source>
        <dbReference type="SAM" id="Phobius"/>
    </source>
</evidence>
<keyword evidence="1" id="KW-0472">Membrane</keyword>
<protein>
    <submittedName>
        <fullName evidence="2">Uncharacterized protein</fullName>
    </submittedName>
</protein>
<keyword evidence="1" id="KW-1133">Transmembrane helix</keyword>
<name>A0A1G5QSL6_PHOLU</name>
<reference evidence="3" key="1">
    <citation type="submission" date="2016-10" db="EMBL/GenBank/DDBJ databases">
        <authorList>
            <person name="Varghese N."/>
            <person name="Submissions S."/>
        </authorList>
    </citation>
    <scope>NUCLEOTIDE SEQUENCE [LARGE SCALE GENOMIC DNA]</scope>
    <source>
        <strain evidence="3">ATCC 29999</strain>
    </source>
</reference>
<dbReference type="RefSeq" id="WP_049584774.1">
    <property type="nucleotide sequence ID" value="NZ_CAWQXX010000038.1"/>
</dbReference>